<evidence type="ECO:0008006" key="3">
    <source>
        <dbReference type="Google" id="ProtNLM"/>
    </source>
</evidence>
<dbReference type="Pfam" id="PF05962">
    <property type="entry name" value="HutD"/>
    <property type="match status" value="1"/>
</dbReference>
<reference evidence="1 2" key="1">
    <citation type="submission" date="2021-01" db="EMBL/GenBank/DDBJ databases">
        <title>Complete genome sequence of Erwinia rhapontici MAFF 311153.</title>
        <authorList>
            <person name="Morohoshi T."/>
            <person name="Someya N."/>
        </authorList>
    </citation>
    <scope>NUCLEOTIDE SEQUENCE [LARGE SCALE GENOMIC DNA]</scope>
    <source>
        <strain evidence="1 2">MAFF 311153</strain>
    </source>
</reference>
<dbReference type="Proteomes" id="UP000677515">
    <property type="component" value="Chromosome"/>
</dbReference>
<proteinExistence type="predicted"/>
<dbReference type="EMBL" id="AP024329">
    <property type="protein sequence ID" value="BCQ34034.1"/>
    <property type="molecule type" value="Genomic_DNA"/>
</dbReference>
<keyword evidence="2" id="KW-1185">Reference proteome</keyword>
<evidence type="ECO:0000313" key="1">
    <source>
        <dbReference type="EMBL" id="BCQ34034.1"/>
    </source>
</evidence>
<dbReference type="SUPFAM" id="SSF51182">
    <property type="entry name" value="RmlC-like cupins"/>
    <property type="match status" value="1"/>
</dbReference>
<organism evidence="1 2">
    <name type="scientific">Erwinia rhapontici</name>
    <name type="common">Pectobacterium rhapontici</name>
    <dbReference type="NCBI Taxonomy" id="55212"/>
    <lineage>
        <taxon>Bacteria</taxon>
        <taxon>Pseudomonadati</taxon>
        <taxon>Pseudomonadota</taxon>
        <taxon>Gammaproteobacteria</taxon>
        <taxon>Enterobacterales</taxon>
        <taxon>Erwiniaceae</taxon>
        <taxon>Erwinia</taxon>
    </lineage>
</organism>
<accession>A0ABM7MXS8</accession>
<dbReference type="PANTHER" id="PTHR37943:SF1">
    <property type="entry name" value="PROTEIN VES"/>
    <property type="match status" value="1"/>
</dbReference>
<dbReference type="InterPro" id="IPR011051">
    <property type="entry name" value="RmlC_Cupin_sf"/>
</dbReference>
<evidence type="ECO:0000313" key="2">
    <source>
        <dbReference type="Proteomes" id="UP000677515"/>
    </source>
</evidence>
<dbReference type="Gene3D" id="2.60.120.10">
    <property type="entry name" value="Jelly Rolls"/>
    <property type="match status" value="1"/>
</dbReference>
<dbReference type="RefSeq" id="WP_133841120.1">
    <property type="nucleotide sequence ID" value="NZ_AP024329.1"/>
</dbReference>
<dbReference type="InterPro" id="IPR014710">
    <property type="entry name" value="RmlC-like_jellyroll"/>
</dbReference>
<sequence length="185" mass="20464">MIHLYESNRLPASRWRNGGGETREIVSYPPGAADFDWRISIATIAADGDFSLFPGIDRIITLLSGDVALYRHDQLYQPLSLHQPFAFRGEEAISARLSGKISTDFNIMARRSAFLPEAGIATTRFAPAAIEAGVVYVISGQWQHQQTLLKAGQGAWWENNAGAFIPVSEDAQLLWGTLHLKRPNN</sequence>
<dbReference type="CDD" id="cd20293">
    <property type="entry name" value="cupin_HutD_N"/>
    <property type="match status" value="1"/>
</dbReference>
<dbReference type="InterPro" id="IPR010282">
    <property type="entry name" value="Uncharacterised_HutD/Ves"/>
</dbReference>
<name>A0ABM7MXS8_ERWRD</name>
<dbReference type="PANTHER" id="PTHR37943">
    <property type="entry name" value="PROTEIN VES"/>
    <property type="match status" value="1"/>
</dbReference>
<gene>
    <name evidence="1" type="ORF">ERHA53_13770</name>
</gene>
<protein>
    <recommendedName>
        <fullName evidence="3">HutD family protein</fullName>
    </recommendedName>
</protein>